<feature type="non-terminal residue" evidence="1">
    <location>
        <position position="1"/>
    </location>
</feature>
<proteinExistence type="predicted"/>
<name>A0A0F9GEZ4_9ZZZZ</name>
<sequence>GWCWLLLLRDGHRLVHGRHVLLRPRIRRLGFGRYFFADEGVSMLRAPGTVAKKTGFEVDTSSSYTTVCYAISVELADELLDNSDAVWQLEKSSMELLTQLSMIRRERAFATGFMATSVWNTNGDKAGSTDFTKWSDYGASDPFTDLEDGIAGVGDAVGKDANKLVMGNIVWRRLKHHPDFIDRISGGATSSSPALLTQQLLASFLGLDEIIVAKARYRSSAEGAATLTLAPIVDDDCLLLYAPRTAQLMTPTGGATFIWKTRAAGTAAPQYIRRGVETRAGYVWIEVRQYFDQKVTERNAGWFISDCVD</sequence>
<protein>
    <recommendedName>
        <fullName evidence="2">Bacteriophage Mu GpT domain-containing protein</fullName>
    </recommendedName>
</protein>
<organism evidence="1">
    <name type="scientific">marine sediment metagenome</name>
    <dbReference type="NCBI Taxonomy" id="412755"/>
    <lineage>
        <taxon>unclassified sequences</taxon>
        <taxon>metagenomes</taxon>
        <taxon>ecological metagenomes</taxon>
    </lineage>
</organism>
<comment type="caution">
    <text evidence="1">The sequence shown here is derived from an EMBL/GenBank/DDBJ whole genome shotgun (WGS) entry which is preliminary data.</text>
</comment>
<dbReference type="Gene3D" id="3.90.1690.10">
    <property type="entry name" value="phage-related protein like domain"/>
    <property type="match status" value="1"/>
</dbReference>
<evidence type="ECO:0008006" key="2">
    <source>
        <dbReference type="Google" id="ProtNLM"/>
    </source>
</evidence>
<dbReference type="InterPro" id="IPR053738">
    <property type="entry name" value="Lambda_capsid_assembly"/>
</dbReference>
<reference evidence="1" key="1">
    <citation type="journal article" date="2015" name="Nature">
        <title>Complex archaea that bridge the gap between prokaryotes and eukaryotes.</title>
        <authorList>
            <person name="Spang A."/>
            <person name="Saw J.H."/>
            <person name="Jorgensen S.L."/>
            <person name="Zaremba-Niedzwiedzka K."/>
            <person name="Martijn J."/>
            <person name="Lind A.E."/>
            <person name="van Eijk R."/>
            <person name="Schleper C."/>
            <person name="Guy L."/>
            <person name="Ettema T.J."/>
        </authorList>
    </citation>
    <scope>NUCLEOTIDE SEQUENCE</scope>
</reference>
<gene>
    <name evidence="1" type="ORF">LCGC14_2129190</name>
</gene>
<evidence type="ECO:0000313" key="1">
    <source>
        <dbReference type="EMBL" id="KKL68015.1"/>
    </source>
</evidence>
<accession>A0A0F9GEZ4</accession>
<dbReference type="EMBL" id="LAZR01026666">
    <property type="protein sequence ID" value="KKL68015.1"/>
    <property type="molecule type" value="Genomic_DNA"/>
</dbReference>
<dbReference type="AlphaFoldDB" id="A0A0F9GEZ4"/>